<dbReference type="InterPro" id="IPR036689">
    <property type="entry name" value="ESAT-6-like_sf"/>
</dbReference>
<dbReference type="SUPFAM" id="SSF140453">
    <property type="entry name" value="EsxAB dimer-like"/>
    <property type="match status" value="1"/>
</dbReference>
<evidence type="ECO:0008006" key="3">
    <source>
        <dbReference type="Google" id="ProtNLM"/>
    </source>
</evidence>
<evidence type="ECO:0000313" key="2">
    <source>
        <dbReference type="Proteomes" id="UP000292564"/>
    </source>
</evidence>
<dbReference type="EMBL" id="SHKY01000001">
    <property type="protein sequence ID" value="RZU51201.1"/>
    <property type="molecule type" value="Genomic_DNA"/>
</dbReference>
<evidence type="ECO:0000313" key="1">
    <source>
        <dbReference type="EMBL" id="RZU51201.1"/>
    </source>
</evidence>
<dbReference type="AlphaFoldDB" id="A0A4Q7ZKW3"/>
<keyword evidence="2" id="KW-1185">Reference proteome</keyword>
<reference evidence="1 2" key="1">
    <citation type="submission" date="2019-02" db="EMBL/GenBank/DDBJ databases">
        <title>Sequencing the genomes of 1000 actinobacteria strains.</title>
        <authorList>
            <person name="Klenk H.-P."/>
        </authorList>
    </citation>
    <scope>NUCLEOTIDE SEQUENCE [LARGE SCALE GENOMIC DNA]</scope>
    <source>
        <strain evidence="1 2">DSM 45162</strain>
    </source>
</reference>
<sequence>MAFNDVDDPVGQLKPPAERTEEILGQPFSDPGSILDWASPSHIVNEFVKQVVGYDVYGEAAKVFSGDWELVWQAAGAFRSLANALQSVGINVSHGNVELDTSWDGNAGDAAYTYFADLSGKISSQQLALNSLAASYEKAAEGTFRIGETVSGLLKDITDFAIVGALAAGAGTATIETGVGFVGGWGVAAYEGYKIIELADRVTKLIDNAYTIINAAVGEIETLSADIGAVGQYPLPGAGYRHPGAGPK</sequence>
<dbReference type="RefSeq" id="WP_130510012.1">
    <property type="nucleotide sequence ID" value="NZ_SHKY01000001.1"/>
</dbReference>
<gene>
    <name evidence="1" type="ORF">EV385_3009</name>
</gene>
<comment type="caution">
    <text evidence="1">The sequence shown here is derived from an EMBL/GenBank/DDBJ whole genome shotgun (WGS) entry which is preliminary data.</text>
</comment>
<dbReference type="OrthoDB" id="3692598at2"/>
<proteinExistence type="predicted"/>
<accession>A0A4Q7ZKW3</accession>
<protein>
    <recommendedName>
        <fullName evidence="3">Type VII secretion system (Wss) protein ESAT-6</fullName>
    </recommendedName>
</protein>
<dbReference type="Gene3D" id="1.10.287.1060">
    <property type="entry name" value="ESAT-6-like"/>
    <property type="match status" value="1"/>
</dbReference>
<organism evidence="1 2">
    <name type="scientific">Krasilnikovia cinnamomea</name>
    <dbReference type="NCBI Taxonomy" id="349313"/>
    <lineage>
        <taxon>Bacteria</taxon>
        <taxon>Bacillati</taxon>
        <taxon>Actinomycetota</taxon>
        <taxon>Actinomycetes</taxon>
        <taxon>Micromonosporales</taxon>
        <taxon>Micromonosporaceae</taxon>
        <taxon>Krasilnikovia</taxon>
    </lineage>
</organism>
<name>A0A4Q7ZKW3_9ACTN</name>
<dbReference type="Proteomes" id="UP000292564">
    <property type="component" value="Unassembled WGS sequence"/>
</dbReference>